<keyword evidence="5" id="KW-0614">Plasmid</keyword>
<feature type="domain" description="Tail sheath protein subtilisin-like" evidence="3">
    <location>
        <begin position="111"/>
        <end position="256"/>
    </location>
</feature>
<evidence type="ECO:0000259" key="3">
    <source>
        <dbReference type="Pfam" id="PF04984"/>
    </source>
</evidence>
<protein>
    <submittedName>
        <fullName evidence="5">Phage related protein</fullName>
    </submittedName>
</protein>
<evidence type="ECO:0000256" key="1">
    <source>
        <dbReference type="ARBA" id="ARBA00008005"/>
    </source>
</evidence>
<gene>
    <name evidence="5" type="ordered locus">SELR_pSRC500280</name>
</gene>
<dbReference type="Gene3D" id="3.40.50.11790">
    <property type="match status" value="1"/>
</dbReference>
<dbReference type="Gene3D" id="3.30.1370.220">
    <property type="match status" value="1"/>
</dbReference>
<proteinExistence type="inferred from homology"/>
<comment type="similarity">
    <text evidence="1">Belongs to the myoviridae tail sheath protein family.</text>
</comment>
<evidence type="ECO:0000313" key="6">
    <source>
        <dbReference type="Proteomes" id="UP000007887"/>
    </source>
</evidence>
<dbReference type="Pfam" id="PF17482">
    <property type="entry name" value="Phage_sheath_1C"/>
    <property type="match status" value="1"/>
</dbReference>
<feature type="domain" description="Tail sheath protein C-terminal" evidence="4">
    <location>
        <begin position="264"/>
        <end position="390"/>
    </location>
</feature>
<dbReference type="PATRIC" id="fig|927704.6.peg.3545"/>
<dbReference type="KEGG" id="sri:SELR_pSRC500280"/>
<dbReference type="Proteomes" id="UP000007887">
    <property type="component" value="Plasmid pSRC5"/>
</dbReference>
<dbReference type="OrthoDB" id="89060at2"/>
<dbReference type="AlphaFoldDB" id="I0GWR5"/>
<dbReference type="Pfam" id="PF04984">
    <property type="entry name" value="Phage_sheath_1"/>
    <property type="match status" value="1"/>
</dbReference>
<evidence type="ECO:0000256" key="2">
    <source>
        <dbReference type="SAM" id="MobiDB-lite"/>
    </source>
</evidence>
<geneLocation type="plasmid" evidence="5 6">
    <name>pSRC5</name>
</geneLocation>
<name>I0GWR5_SELRL</name>
<dbReference type="InterPro" id="IPR035089">
    <property type="entry name" value="Phage_sheath_subtilisin"/>
</dbReference>
<accession>I0GWR5</accession>
<sequence length="391" mass="43751">MKMPSVIVTFKELGIAAIERSQHGTIAMVLPNDPEIDGKVIYTVDDIPEKALDYSKEQIKLALIGYQTTPRSIRLFNIAPTVTTVEQPVLDENGEPKKDEEGNPLTTTTSVTSYDYTQVERRLESAQFDWLVVPGIAPEKVQEIATWIKGMRTNKDRMVKAVLPHCAADHESVVNFTNDVIKTKDGKNYSTADYCARIAGIICGTPATISCTYAPLPEVIECDQFTKEEMDNKVDQGELFFYGDGRKVKIARGINSFVTTVQGKGEDYRKIKLVDLLDMIHDDIVKTGHDSYVGKYANSLDNRMLLVTAINGYFHQLETEGLLERNQNNANIDIEAVRNWRESNGLNTRAELMAMKDQDIAALNIHDNVFIKAELSPLDAIENITVNCNIQ</sequence>
<dbReference type="HOGENOM" id="CLU_060506_0_0_9"/>
<evidence type="ECO:0000259" key="4">
    <source>
        <dbReference type="Pfam" id="PF17482"/>
    </source>
</evidence>
<evidence type="ECO:0000313" key="5">
    <source>
        <dbReference type="EMBL" id="BAL85202.1"/>
    </source>
</evidence>
<feature type="region of interest" description="Disordered" evidence="2">
    <location>
        <begin position="88"/>
        <end position="109"/>
    </location>
</feature>
<reference evidence="5 6" key="1">
    <citation type="submission" date="2011-10" db="EMBL/GenBank/DDBJ databases">
        <title>Whole genome sequence of Selenomonas ruminantium subsp. lactilytica TAM6421.</title>
        <authorList>
            <person name="Oguchi A."/>
            <person name="Ankai A."/>
            <person name="Kaneko J."/>
            <person name="Yamada-Narita S."/>
            <person name="Fukui S."/>
            <person name="Takahashi M."/>
            <person name="Onodera T."/>
            <person name="Kojima S."/>
            <person name="Fushimi T."/>
            <person name="Abe N."/>
            <person name="Kamio Y."/>
            <person name="Yamazaki S."/>
            <person name="Fujita N."/>
        </authorList>
    </citation>
    <scope>NUCLEOTIDE SEQUENCE [LARGE SCALE GENOMIC DNA]</scope>
    <source>
        <strain evidence="6">NBRC 103574 / TAM6421</strain>
        <plasmid evidence="5 6">pSRC5</plasmid>
    </source>
</reference>
<dbReference type="EMBL" id="AP012301">
    <property type="protein sequence ID" value="BAL85202.1"/>
    <property type="molecule type" value="Genomic_DNA"/>
</dbReference>
<dbReference type="InterPro" id="IPR020287">
    <property type="entry name" value="Tail_sheath_C"/>
</dbReference>
<organism evidence="5 6">
    <name type="scientific">Selenomonas ruminantium subsp. lactilytica (strain NBRC 103574 / TAM6421)</name>
    <dbReference type="NCBI Taxonomy" id="927704"/>
    <lineage>
        <taxon>Bacteria</taxon>
        <taxon>Bacillati</taxon>
        <taxon>Bacillota</taxon>
        <taxon>Negativicutes</taxon>
        <taxon>Selenomonadales</taxon>
        <taxon>Selenomonadaceae</taxon>
        <taxon>Selenomonas</taxon>
    </lineage>
</organism>